<feature type="binding site" description="axial binding residue" evidence="6">
    <location>
        <position position="477"/>
    </location>
    <ligand>
        <name>heme</name>
        <dbReference type="ChEBI" id="CHEBI:30413"/>
    </ligand>
    <ligandPart>
        <name>Fe</name>
        <dbReference type="ChEBI" id="CHEBI:18248"/>
    </ligandPart>
</feature>
<dbReference type="PANTHER" id="PTHR47955:SF15">
    <property type="entry name" value="CYTOCHROME P450 71A2-LIKE"/>
    <property type="match status" value="1"/>
</dbReference>
<keyword evidence="7" id="KW-0503">Monooxygenase</keyword>
<dbReference type="SUPFAM" id="SSF48264">
    <property type="entry name" value="Cytochrome P450"/>
    <property type="match status" value="1"/>
</dbReference>
<dbReference type="Pfam" id="PF00067">
    <property type="entry name" value="p450"/>
    <property type="match status" value="1"/>
</dbReference>
<dbReference type="HOGENOM" id="CLU_001570_4_1_1"/>
<evidence type="ECO:0000256" key="4">
    <source>
        <dbReference type="ARBA" id="ARBA00022989"/>
    </source>
</evidence>
<dbReference type="PANTHER" id="PTHR47955">
    <property type="entry name" value="CYTOCHROME P450 FAMILY 71 PROTEIN"/>
    <property type="match status" value="1"/>
</dbReference>
<dbReference type="GO" id="GO:0020037">
    <property type="term" value="F:heme binding"/>
    <property type="evidence" value="ECO:0007669"/>
    <property type="project" value="InterPro"/>
</dbReference>
<dbReference type="OMA" id="PSWRRFL"/>
<comment type="similarity">
    <text evidence="1 7">Belongs to the cytochrome P450 family.</text>
</comment>
<evidence type="ECO:0000256" key="2">
    <source>
        <dbReference type="ARBA" id="ARBA00022692"/>
    </source>
</evidence>
<dbReference type="eggNOG" id="KOG0156">
    <property type="taxonomic scope" value="Eukaryota"/>
</dbReference>
<evidence type="ECO:0000256" key="6">
    <source>
        <dbReference type="PIRSR" id="PIRSR602401-1"/>
    </source>
</evidence>
<proteinExistence type="inferred from homology"/>
<reference evidence="8" key="1">
    <citation type="submission" date="2015-04" db="UniProtKB">
        <authorList>
            <consortium name="EnsemblPlants"/>
        </authorList>
    </citation>
    <scope>IDENTIFICATION</scope>
</reference>
<keyword evidence="3 6" id="KW-0479">Metal-binding</keyword>
<dbReference type="FunFam" id="1.10.630.10:FF:000148">
    <property type="entry name" value="Os05g0515200 protein"/>
    <property type="match status" value="1"/>
</dbReference>
<reference evidence="8" key="2">
    <citation type="submission" date="2018-05" db="EMBL/GenBank/DDBJ databases">
        <title>OpunRS2 (Oryza punctata Reference Sequence Version 2).</title>
        <authorList>
            <person name="Zhang J."/>
            <person name="Kudrna D."/>
            <person name="Lee S."/>
            <person name="Talag J."/>
            <person name="Welchert J."/>
            <person name="Wing R.A."/>
        </authorList>
    </citation>
    <scope>NUCLEOTIDE SEQUENCE [LARGE SCALE GENOMIC DNA]</scope>
</reference>
<keyword evidence="4" id="KW-0472">Membrane</keyword>
<keyword evidence="4" id="KW-1133">Transmembrane helix</keyword>
<dbReference type="Proteomes" id="UP000026962">
    <property type="component" value="Chromosome 5"/>
</dbReference>
<organism evidence="8">
    <name type="scientific">Oryza punctata</name>
    <name type="common">Red rice</name>
    <dbReference type="NCBI Taxonomy" id="4537"/>
    <lineage>
        <taxon>Eukaryota</taxon>
        <taxon>Viridiplantae</taxon>
        <taxon>Streptophyta</taxon>
        <taxon>Embryophyta</taxon>
        <taxon>Tracheophyta</taxon>
        <taxon>Spermatophyta</taxon>
        <taxon>Magnoliopsida</taxon>
        <taxon>Liliopsida</taxon>
        <taxon>Poales</taxon>
        <taxon>Poaceae</taxon>
        <taxon>BOP clade</taxon>
        <taxon>Oryzoideae</taxon>
        <taxon>Oryzeae</taxon>
        <taxon>Oryzinae</taxon>
        <taxon>Oryza</taxon>
    </lineage>
</organism>
<name>A0A0E0L4M9_ORYPU</name>
<dbReference type="PRINTS" id="PR00385">
    <property type="entry name" value="P450"/>
</dbReference>
<dbReference type="STRING" id="4537.A0A0E0L4M9"/>
<sequence length="534" mass="57654">MAAVQLDSGLLVGFLFLATCLVVAVRSYLRSGGADGGRGGAAIPSPQALPVIGNLHQLGSGRHHRTLRELARRHGPLFQLRLGSVRALVVSSASMAESVLRHQDHVFCGRPQQHTARGTLYDCRDVAFSPYGERWRRLRRVAVVHLLSARRVDSFRALREEEVASFVNRIRAASVRGCGGGGVVNLTELIVGLTNAVVSRAAFGKELGGVEPAKVRETMGELADLLETIAVSDVFPWLRWVDWATGLDARTKRTAAKLDEVLEMALRDHEQNRGDGGGGGGDDARDLMDDLLSIANDGGGGDHGYKLDRIDVKGLILDMFTAGTDTIYKSIEWTMAELIKNPAEMAKVQAEVRHVVAAAHGEGDEDVVVVAVKEEQLGKMTLLRAAMKEAMRLHPPVPLLIPRESIQDTELHGHRVAAGTRVMINAWAIGRDEAVWENAGVFRPERFVDGGGDAAGVEYYGGGDFRFIPFGAGRRGCPGVAFGTRLAELAVANMVCHFEWELPNGHDIDSFEVVESSGLSPGLINPLVLAAKPL</sequence>
<dbReference type="Gene3D" id="1.10.630.10">
    <property type="entry name" value="Cytochrome P450"/>
    <property type="match status" value="1"/>
</dbReference>
<evidence type="ECO:0000256" key="7">
    <source>
        <dbReference type="RuleBase" id="RU000461"/>
    </source>
</evidence>
<dbReference type="Gramene" id="OPUNC05G20290.1">
    <property type="protein sequence ID" value="OPUNC05G20290.1"/>
    <property type="gene ID" value="OPUNC05G20290"/>
</dbReference>
<keyword evidence="9" id="KW-1185">Reference proteome</keyword>
<comment type="cofactor">
    <cofactor evidence="6">
        <name>heme</name>
        <dbReference type="ChEBI" id="CHEBI:30413"/>
    </cofactor>
</comment>
<dbReference type="GO" id="GO:0016705">
    <property type="term" value="F:oxidoreductase activity, acting on paired donors, with incorporation or reduction of molecular oxygen"/>
    <property type="evidence" value="ECO:0007669"/>
    <property type="project" value="InterPro"/>
</dbReference>
<evidence type="ECO:0000256" key="3">
    <source>
        <dbReference type="ARBA" id="ARBA00022723"/>
    </source>
</evidence>
<dbReference type="InterPro" id="IPR036396">
    <property type="entry name" value="Cyt_P450_sf"/>
</dbReference>
<keyword evidence="5 6" id="KW-0408">Iron</keyword>
<dbReference type="AlphaFoldDB" id="A0A0E0L4M9"/>
<dbReference type="InterPro" id="IPR017972">
    <property type="entry name" value="Cyt_P450_CS"/>
</dbReference>
<evidence type="ECO:0000313" key="9">
    <source>
        <dbReference type="Proteomes" id="UP000026962"/>
    </source>
</evidence>
<dbReference type="GO" id="GO:0005506">
    <property type="term" value="F:iron ion binding"/>
    <property type="evidence" value="ECO:0007669"/>
    <property type="project" value="InterPro"/>
</dbReference>
<dbReference type="PROSITE" id="PS00086">
    <property type="entry name" value="CYTOCHROME_P450"/>
    <property type="match status" value="1"/>
</dbReference>
<protein>
    <recommendedName>
        <fullName evidence="10">Cytochrome P450</fullName>
    </recommendedName>
</protein>
<evidence type="ECO:0000313" key="8">
    <source>
        <dbReference type="EnsemblPlants" id="OPUNC05G20290.1"/>
    </source>
</evidence>
<dbReference type="InterPro" id="IPR002401">
    <property type="entry name" value="Cyt_P450_E_grp-I"/>
</dbReference>
<accession>A0A0E0L4M9</accession>
<evidence type="ECO:0000256" key="5">
    <source>
        <dbReference type="ARBA" id="ARBA00023004"/>
    </source>
</evidence>
<evidence type="ECO:0008006" key="10">
    <source>
        <dbReference type="Google" id="ProtNLM"/>
    </source>
</evidence>
<keyword evidence="6 7" id="KW-0349">Heme</keyword>
<dbReference type="GO" id="GO:0004497">
    <property type="term" value="F:monooxygenase activity"/>
    <property type="evidence" value="ECO:0007669"/>
    <property type="project" value="UniProtKB-KW"/>
</dbReference>
<dbReference type="PRINTS" id="PR00463">
    <property type="entry name" value="EP450I"/>
</dbReference>
<dbReference type="EnsemblPlants" id="OPUNC05G20290.1">
    <property type="protein sequence ID" value="OPUNC05G20290.1"/>
    <property type="gene ID" value="OPUNC05G20290"/>
</dbReference>
<dbReference type="InterPro" id="IPR001128">
    <property type="entry name" value="Cyt_P450"/>
</dbReference>
<evidence type="ECO:0000256" key="1">
    <source>
        <dbReference type="ARBA" id="ARBA00010617"/>
    </source>
</evidence>
<dbReference type="CDD" id="cd11072">
    <property type="entry name" value="CYP71-like"/>
    <property type="match status" value="1"/>
</dbReference>
<keyword evidence="2" id="KW-0812">Transmembrane</keyword>
<keyword evidence="7" id="KW-0560">Oxidoreductase</keyword>